<dbReference type="AlphaFoldDB" id="A0A4S2LGK8"/>
<protein>
    <submittedName>
        <fullName evidence="1">Uncharacterized protein</fullName>
    </submittedName>
</protein>
<feature type="non-terminal residue" evidence="1">
    <location>
        <position position="104"/>
    </location>
</feature>
<evidence type="ECO:0000313" key="2">
    <source>
        <dbReference type="Proteomes" id="UP000308267"/>
    </source>
</evidence>
<proteinExistence type="predicted"/>
<dbReference type="Proteomes" id="UP000308267">
    <property type="component" value="Unassembled WGS sequence"/>
</dbReference>
<keyword evidence="2" id="KW-1185">Reference proteome</keyword>
<organism evidence="1 2">
    <name type="scientific">Opisthorchis felineus</name>
    <dbReference type="NCBI Taxonomy" id="147828"/>
    <lineage>
        <taxon>Eukaryota</taxon>
        <taxon>Metazoa</taxon>
        <taxon>Spiralia</taxon>
        <taxon>Lophotrochozoa</taxon>
        <taxon>Platyhelminthes</taxon>
        <taxon>Trematoda</taxon>
        <taxon>Digenea</taxon>
        <taxon>Opisthorchiida</taxon>
        <taxon>Opisthorchiata</taxon>
        <taxon>Opisthorchiidae</taxon>
        <taxon>Opisthorchis</taxon>
    </lineage>
</organism>
<gene>
    <name evidence="1" type="ORF">CRM22_007725</name>
</gene>
<name>A0A4S2LGK8_OPIFE</name>
<comment type="caution">
    <text evidence="1">The sequence shown here is derived from an EMBL/GenBank/DDBJ whole genome shotgun (WGS) entry which is preliminary data.</text>
</comment>
<evidence type="ECO:0000313" key="1">
    <source>
        <dbReference type="EMBL" id="TGZ61906.1"/>
    </source>
</evidence>
<sequence>MFFFKSMCCTKAASCSGWYYIRDIAVYFLERNHSRLLSNNMICPMGRDSKVQSDSHEKVNETSGEVIKWRLDKFSYPRSDVKPTCTCVKIPSDVSTTLSGEYAF</sequence>
<accession>A0A4S2LGK8</accession>
<reference evidence="1 2" key="1">
    <citation type="journal article" date="2019" name="BMC Genomics">
        <title>New insights from Opisthorchis felineus genome: update on genomics of the epidemiologically important liver flukes.</title>
        <authorList>
            <person name="Ershov N.I."/>
            <person name="Mordvinov V.A."/>
            <person name="Prokhortchouk E.B."/>
            <person name="Pakharukova M.Y."/>
            <person name="Gunbin K.V."/>
            <person name="Ustyantsev K."/>
            <person name="Genaev M.A."/>
            <person name="Blinov A.G."/>
            <person name="Mazur A."/>
            <person name="Boulygina E."/>
            <person name="Tsygankova S."/>
            <person name="Khrameeva E."/>
            <person name="Chekanov N."/>
            <person name="Fan G."/>
            <person name="Xiao A."/>
            <person name="Zhang H."/>
            <person name="Xu X."/>
            <person name="Yang H."/>
            <person name="Solovyev V."/>
            <person name="Lee S.M."/>
            <person name="Liu X."/>
            <person name="Afonnikov D.A."/>
            <person name="Skryabin K.G."/>
        </authorList>
    </citation>
    <scope>NUCLEOTIDE SEQUENCE [LARGE SCALE GENOMIC DNA]</scope>
    <source>
        <strain evidence="1">AK-0245</strain>
        <tissue evidence="1">Whole organism</tissue>
    </source>
</reference>
<dbReference type="EMBL" id="SJOL01007771">
    <property type="protein sequence ID" value="TGZ61906.1"/>
    <property type="molecule type" value="Genomic_DNA"/>
</dbReference>